<dbReference type="GO" id="GO:0020037">
    <property type="term" value="F:heme binding"/>
    <property type="evidence" value="ECO:0007669"/>
    <property type="project" value="InterPro"/>
</dbReference>
<dbReference type="PANTHER" id="PTHR24300">
    <property type="entry name" value="CYTOCHROME P450 508A4-RELATED"/>
    <property type="match status" value="1"/>
</dbReference>
<evidence type="ECO:0000313" key="9">
    <source>
        <dbReference type="Proteomes" id="UP000198287"/>
    </source>
</evidence>
<keyword evidence="3 5" id="KW-0408">Iron</keyword>
<dbReference type="GO" id="GO:0006082">
    <property type="term" value="P:organic acid metabolic process"/>
    <property type="evidence" value="ECO:0007669"/>
    <property type="project" value="TreeGrafter"/>
</dbReference>
<dbReference type="InterPro" id="IPR002401">
    <property type="entry name" value="Cyt_P450_E_grp-I"/>
</dbReference>
<name>A0A226DZW7_FOLCA</name>
<reference evidence="8 9" key="1">
    <citation type="submission" date="2015-12" db="EMBL/GenBank/DDBJ databases">
        <title>The genome of Folsomia candida.</title>
        <authorList>
            <person name="Faddeeva A."/>
            <person name="Derks M.F."/>
            <person name="Anvar Y."/>
            <person name="Smit S."/>
            <person name="Van Straalen N."/>
            <person name="Roelofs D."/>
        </authorList>
    </citation>
    <scope>NUCLEOTIDE SEQUENCE [LARGE SCALE GENOMIC DNA]</scope>
    <source>
        <strain evidence="8 9">VU population</strain>
        <tissue evidence="8">Whole body</tissue>
    </source>
</reference>
<comment type="cofactor">
    <cofactor evidence="5">
        <name>heme</name>
        <dbReference type="ChEBI" id="CHEBI:30413"/>
    </cofactor>
</comment>
<dbReference type="Pfam" id="PF00067">
    <property type="entry name" value="p450"/>
    <property type="match status" value="2"/>
</dbReference>
<dbReference type="SUPFAM" id="SSF48264">
    <property type="entry name" value="Cytochrome P450"/>
    <property type="match status" value="1"/>
</dbReference>
<evidence type="ECO:0000256" key="4">
    <source>
        <dbReference type="ARBA" id="ARBA00023033"/>
    </source>
</evidence>
<evidence type="ECO:0000256" key="7">
    <source>
        <dbReference type="SAM" id="SignalP"/>
    </source>
</evidence>
<keyword evidence="7" id="KW-0732">Signal</keyword>
<dbReference type="EMBL" id="LNIX01000008">
    <property type="protein sequence ID" value="OXA50570.1"/>
    <property type="molecule type" value="Genomic_DNA"/>
</dbReference>
<evidence type="ECO:0000256" key="1">
    <source>
        <dbReference type="ARBA" id="ARBA00010617"/>
    </source>
</evidence>
<accession>A0A226DZW7</accession>
<protein>
    <submittedName>
        <fullName evidence="8">Farnesoate epoxidase</fullName>
    </submittedName>
</protein>
<dbReference type="GO" id="GO:0005737">
    <property type="term" value="C:cytoplasm"/>
    <property type="evidence" value="ECO:0007669"/>
    <property type="project" value="TreeGrafter"/>
</dbReference>
<organism evidence="8 9">
    <name type="scientific">Folsomia candida</name>
    <name type="common">Springtail</name>
    <dbReference type="NCBI Taxonomy" id="158441"/>
    <lineage>
        <taxon>Eukaryota</taxon>
        <taxon>Metazoa</taxon>
        <taxon>Ecdysozoa</taxon>
        <taxon>Arthropoda</taxon>
        <taxon>Hexapoda</taxon>
        <taxon>Collembola</taxon>
        <taxon>Entomobryomorpha</taxon>
        <taxon>Isotomoidea</taxon>
        <taxon>Isotomidae</taxon>
        <taxon>Proisotominae</taxon>
        <taxon>Folsomia</taxon>
    </lineage>
</organism>
<feature type="binding site" description="axial binding residue" evidence="5">
    <location>
        <position position="359"/>
    </location>
    <ligand>
        <name>heme</name>
        <dbReference type="ChEBI" id="CHEBI:30413"/>
    </ligand>
    <ligandPart>
        <name>Fe</name>
        <dbReference type="ChEBI" id="CHEBI:18248"/>
    </ligandPart>
</feature>
<evidence type="ECO:0000256" key="3">
    <source>
        <dbReference type="ARBA" id="ARBA00023004"/>
    </source>
</evidence>
<comment type="similarity">
    <text evidence="1 6">Belongs to the cytochrome P450 family.</text>
</comment>
<dbReference type="PRINTS" id="PR00463">
    <property type="entry name" value="EP450I"/>
</dbReference>
<dbReference type="InterPro" id="IPR017972">
    <property type="entry name" value="Cyt_P450_CS"/>
</dbReference>
<evidence type="ECO:0000313" key="8">
    <source>
        <dbReference type="EMBL" id="OXA50570.1"/>
    </source>
</evidence>
<comment type="caution">
    <text evidence="8">The sequence shown here is derived from an EMBL/GenBank/DDBJ whole genome shotgun (WGS) entry which is preliminary data.</text>
</comment>
<dbReference type="AlphaFoldDB" id="A0A226DZW7"/>
<dbReference type="InterPro" id="IPR050182">
    <property type="entry name" value="Cytochrome_P450_fam2"/>
</dbReference>
<keyword evidence="2 5" id="KW-0479">Metal-binding</keyword>
<keyword evidence="5 6" id="KW-0349">Heme</keyword>
<sequence length="423" mass="48701">MILLIFFTIFIVYLFMSTRRRPNELPGPFKWPIVGNLPQIAQVNWSRVWLAIDHYSKIYGGIYGMYFGPRYVVVLSDPKVVHELMKRDEWNGRPHDHMAKLKADGAILGIIMTDGELWKETRRFTFRHMRNFGYGKNTMESSVMDEVQNVVDHVGKKIGIGEHILSFDDTFGPAVLSTLWNMVASIRTELDDPAVLKLQRTVRETMQKRAFGMYDTSFGNEFKGYLTLQKVIAEHKKTRVPGEPRDFIDAYLDEQENNPENPNFFGHLNYFEAFLLEVNRYSSMAPIVTPHALTETVTYKGYEIPKGSLVFINTWGIHRNKDHWGDPDTFRPERFLDQNGKVITNDEWFLPFSSGKRRCPGEPLAKMSIFLMVSNLLQKFTFSTIPGEPRPSSVPVIGLNLAPIPYKAQSRLRKSTPRRRGAG</sequence>
<dbReference type="PROSITE" id="PS00086">
    <property type="entry name" value="CYTOCHROME_P450"/>
    <property type="match status" value="1"/>
</dbReference>
<dbReference type="GO" id="GO:0005506">
    <property type="term" value="F:iron ion binding"/>
    <property type="evidence" value="ECO:0007669"/>
    <property type="project" value="InterPro"/>
</dbReference>
<feature type="chain" id="PRO_5012556308" evidence="7">
    <location>
        <begin position="21"/>
        <end position="423"/>
    </location>
</feature>
<dbReference type="InterPro" id="IPR036396">
    <property type="entry name" value="Cyt_P450_sf"/>
</dbReference>
<dbReference type="GO" id="GO:0008395">
    <property type="term" value="F:steroid hydroxylase activity"/>
    <property type="evidence" value="ECO:0007669"/>
    <property type="project" value="TreeGrafter"/>
</dbReference>
<proteinExistence type="inferred from homology"/>
<keyword evidence="9" id="KW-1185">Reference proteome</keyword>
<dbReference type="STRING" id="158441.A0A226DZW7"/>
<keyword evidence="6" id="KW-0560">Oxidoreductase</keyword>
<gene>
    <name evidence="8" type="ORF">Fcan01_14242</name>
</gene>
<evidence type="ECO:0000256" key="5">
    <source>
        <dbReference type="PIRSR" id="PIRSR602401-1"/>
    </source>
</evidence>
<dbReference type="InterPro" id="IPR001128">
    <property type="entry name" value="Cyt_P450"/>
</dbReference>
<keyword evidence="4 6" id="KW-0503">Monooxygenase</keyword>
<dbReference type="GO" id="GO:0006805">
    <property type="term" value="P:xenobiotic metabolic process"/>
    <property type="evidence" value="ECO:0007669"/>
    <property type="project" value="TreeGrafter"/>
</dbReference>
<evidence type="ECO:0000256" key="6">
    <source>
        <dbReference type="RuleBase" id="RU000461"/>
    </source>
</evidence>
<evidence type="ECO:0000256" key="2">
    <source>
        <dbReference type="ARBA" id="ARBA00022723"/>
    </source>
</evidence>
<dbReference type="OrthoDB" id="1103324at2759"/>
<dbReference type="Proteomes" id="UP000198287">
    <property type="component" value="Unassembled WGS sequence"/>
</dbReference>
<feature type="signal peptide" evidence="7">
    <location>
        <begin position="1"/>
        <end position="20"/>
    </location>
</feature>
<dbReference type="PANTHER" id="PTHR24300:SF397">
    <property type="entry name" value="CYTOCHROME P450 2U1"/>
    <property type="match status" value="1"/>
</dbReference>
<dbReference type="Gene3D" id="1.10.630.10">
    <property type="entry name" value="Cytochrome P450"/>
    <property type="match status" value="2"/>
</dbReference>
<dbReference type="GO" id="GO:0016712">
    <property type="term" value="F:oxidoreductase activity, acting on paired donors, with incorporation or reduction of molecular oxygen, reduced flavin or flavoprotein as one donor, and incorporation of one atom of oxygen"/>
    <property type="evidence" value="ECO:0007669"/>
    <property type="project" value="TreeGrafter"/>
</dbReference>